<proteinExistence type="predicted"/>
<dbReference type="AlphaFoldDB" id="A0A833QX47"/>
<evidence type="ECO:0000256" key="1">
    <source>
        <dbReference type="SAM" id="MobiDB-lite"/>
    </source>
</evidence>
<sequence>MRETISVGVSFSPTRSRQNENWRRQNTLLSPPPSRLGLRFWLSAPLRNGTEAIKDGNQPFFNFIYIYDAKKSKEWMEARIRELKEDVREILGSTTDTMEMLHLIDTIEHLL</sequence>
<keyword evidence="3" id="KW-1185">Reference proteome</keyword>
<protein>
    <submittedName>
        <fullName evidence="2">Terpene synthase</fullName>
    </submittedName>
</protein>
<feature type="compositionally biased region" description="Polar residues" evidence="1">
    <location>
        <begin position="7"/>
        <end position="16"/>
    </location>
</feature>
<dbReference type="Proteomes" id="UP000623129">
    <property type="component" value="Unassembled WGS sequence"/>
</dbReference>
<accession>A0A833QX47</accession>
<comment type="caution">
    <text evidence="2">The sequence shown here is derived from an EMBL/GenBank/DDBJ whole genome shotgun (WGS) entry which is preliminary data.</text>
</comment>
<organism evidence="2 3">
    <name type="scientific">Carex littledalei</name>
    <dbReference type="NCBI Taxonomy" id="544730"/>
    <lineage>
        <taxon>Eukaryota</taxon>
        <taxon>Viridiplantae</taxon>
        <taxon>Streptophyta</taxon>
        <taxon>Embryophyta</taxon>
        <taxon>Tracheophyta</taxon>
        <taxon>Spermatophyta</taxon>
        <taxon>Magnoliopsida</taxon>
        <taxon>Liliopsida</taxon>
        <taxon>Poales</taxon>
        <taxon>Cyperaceae</taxon>
        <taxon>Cyperoideae</taxon>
        <taxon>Cariceae</taxon>
        <taxon>Carex</taxon>
        <taxon>Carex subgen. Euthyceras</taxon>
    </lineage>
</organism>
<name>A0A833QX47_9POAL</name>
<reference evidence="2" key="1">
    <citation type="submission" date="2020-01" db="EMBL/GenBank/DDBJ databases">
        <title>Genome sequence of Kobresia littledalei, the first chromosome-level genome in the family Cyperaceae.</title>
        <authorList>
            <person name="Qu G."/>
        </authorList>
    </citation>
    <scope>NUCLEOTIDE SEQUENCE</scope>
    <source>
        <strain evidence="2">C.B.Clarke</strain>
        <tissue evidence="2">Leaf</tissue>
    </source>
</reference>
<dbReference type="EMBL" id="SWLB01000009">
    <property type="protein sequence ID" value="KAF3334690.1"/>
    <property type="molecule type" value="Genomic_DNA"/>
</dbReference>
<gene>
    <name evidence="2" type="ORF">FCM35_KLT21294</name>
</gene>
<evidence type="ECO:0000313" key="3">
    <source>
        <dbReference type="Proteomes" id="UP000623129"/>
    </source>
</evidence>
<evidence type="ECO:0000313" key="2">
    <source>
        <dbReference type="EMBL" id="KAF3334690.1"/>
    </source>
</evidence>
<feature type="region of interest" description="Disordered" evidence="1">
    <location>
        <begin position="1"/>
        <end position="30"/>
    </location>
</feature>